<accession>A0A1Z4VLT4</accession>
<dbReference type="Proteomes" id="UP000218765">
    <property type="component" value="Chromosome"/>
</dbReference>
<evidence type="ECO:0008006" key="3">
    <source>
        <dbReference type="Google" id="ProtNLM"/>
    </source>
</evidence>
<evidence type="ECO:0000313" key="1">
    <source>
        <dbReference type="EMBL" id="BAZ92560.1"/>
    </source>
</evidence>
<name>A0A1Z4VLT4_9GAMM</name>
<dbReference type="AlphaFoldDB" id="A0A1Z4VLT4"/>
<gene>
    <name evidence="1" type="ORF">FOKN1_0156</name>
</gene>
<sequence length="78" mass="8078">MKIDNAMQLGLLGLNRSLAGMRDTAGQIAGTGQLQAESPAGLAGALVELKTYELQGQASAQVVKTVDEMIGSLFDDQA</sequence>
<dbReference type="KEGG" id="ttc:FOKN1_0156"/>
<organism evidence="1 2">
    <name type="scientific">Thiohalobacter thiocyanaticus</name>
    <dbReference type="NCBI Taxonomy" id="585455"/>
    <lineage>
        <taxon>Bacteria</taxon>
        <taxon>Pseudomonadati</taxon>
        <taxon>Pseudomonadota</taxon>
        <taxon>Gammaproteobacteria</taxon>
        <taxon>Thiohalobacterales</taxon>
        <taxon>Thiohalobacteraceae</taxon>
        <taxon>Thiohalobacter</taxon>
    </lineage>
</organism>
<dbReference type="EMBL" id="AP018052">
    <property type="protein sequence ID" value="BAZ92560.1"/>
    <property type="molecule type" value="Genomic_DNA"/>
</dbReference>
<proteinExistence type="predicted"/>
<dbReference type="OrthoDB" id="5771480at2"/>
<dbReference type="RefSeq" id="WP_096363767.1">
    <property type="nucleotide sequence ID" value="NZ_AP018052.1"/>
</dbReference>
<protein>
    <recommendedName>
        <fullName evidence="3">Flagellar biosynthesis protein FlgE</fullName>
    </recommendedName>
</protein>
<evidence type="ECO:0000313" key="2">
    <source>
        <dbReference type="Proteomes" id="UP000218765"/>
    </source>
</evidence>
<reference evidence="1 2" key="1">
    <citation type="submission" date="2017-05" db="EMBL/GenBank/DDBJ databases">
        <title>Thiocyanate degradation by Thiohalobacter thiocyanaticus FOKN1.</title>
        <authorList>
            <person name="Oshiki M."/>
            <person name="Fukushima T."/>
            <person name="Kawano S."/>
            <person name="Nakagawa J."/>
        </authorList>
    </citation>
    <scope>NUCLEOTIDE SEQUENCE [LARGE SCALE GENOMIC DNA]</scope>
    <source>
        <strain evidence="1 2">FOKN1</strain>
    </source>
</reference>
<keyword evidence="2" id="KW-1185">Reference proteome</keyword>